<dbReference type="AlphaFoldDB" id="A0AAU7DJ20"/>
<dbReference type="SMART" id="SM00267">
    <property type="entry name" value="GGDEF"/>
    <property type="match status" value="1"/>
</dbReference>
<evidence type="ECO:0000259" key="4">
    <source>
        <dbReference type="PROSITE" id="PS50887"/>
    </source>
</evidence>
<feature type="domain" description="GGDEF" evidence="4">
    <location>
        <begin position="645"/>
        <end position="778"/>
    </location>
</feature>
<keyword evidence="5" id="KW-0808">Transferase</keyword>
<protein>
    <submittedName>
        <fullName evidence="5">GGDEF domain-containing protein</fullName>
        <ecNumber evidence="5">2.7.7.65</ecNumber>
    </submittedName>
</protein>
<name>A0AAU7DJ20_9BACT</name>
<feature type="region of interest" description="Disordered" evidence="1">
    <location>
        <begin position="768"/>
        <end position="791"/>
    </location>
</feature>
<keyword evidence="2" id="KW-1133">Transmembrane helix</keyword>
<evidence type="ECO:0000313" key="5">
    <source>
        <dbReference type="EMBL" id="XBH17075.1"/>
    </source>
</evidence>
<accession>A0AAU7DJ20</accession>
<dbReference type="SUPFAM" id="SSF55073">
    <property type="entry name" value="Nucleotide cyclase"/>
    <property type="match status" value="1"/>
</dbReference>
<keyword evidence="5" id="KW-0548">Nucleotidyltransferase</keyword>
<dbReference type="Gene3D" id="3.30.70.270">
    <property type="match status" value="1"/>
</dbReference>
<dbReference type="CDD" id="cd01949">
    <property type="entry name" value="GGDEF"/>
    <property type="match status" value="1"/>
</dbReference>
<proteinExistence type="predicted"/>
<feature type="signal peptide" evidence="3">
    <location>
        <begin position="1"/>
        <end position="33"/>
    </location>
</feature>
<dbReference type="InterPro" id="IPR000160">
    <property type="entry name" value="GGDEF_dom"/>
</dbReference>
<dbReference type="PROSITE" id="PS50887">
    <property type="entry name" value="GGDEF"/>
    <property type="match status" value="1"/>
</dbReference>
<dbReference type="PANTHER" id="PTHR46663:SF2">
    <property type="entry name" value="GGDEF DOMAIN-CONTAINING PROTEIN"/>
    <property type="match status" value="1"/>
</dbReference>
<dbReference type="EC" id="2.7.7.65" evidence="5"/>
<dbReference type="InterPro" id="IPR043128">
    <property type="entry name" value="Rev_trsase/Diguanyl_cyclase"/>
</dbReference>
<dbReference type="RefSeq" id="WP_348262307.1">
    <property type="nucleotide sequence ID" value="NZ_CP121196.1"/>
</dbReference>
<feature type="transmembrane region" description="Helical" evidence="2">
    <location>
        <begin position="449"/>
        <end position="470"/>
    </location>
</feature>
<dbReference type="Pfam" id="PF00990">
    <property type="entry name" value="GGDEF"/>
    <property type="match status" value="1"/>
</dbReference>
<evidence type="ECO:0000256" key="3">
    <source>
        <dbReference type="SAM" id="SignalP"/>
    </source>
</evidence>
<dbReference type="InterPro" id="IPR029787">
    <property type="entry name" value="Nucleotide_cyclase"/>
</dbReference>
<evidence type="ECO:0000256" key="1">
    <source>
        <dbReference type="SAM" id="MobiDB-lite"/>
    </source>
</evidence>
<gene>
    <name evidence="5" type="ORF">P8935_21200</name>
</gene>
<keyword evidence="2" id="KW-0472">Membrane</keyword>
<keyword evidence="3" id="KW-0732">Signal</keyword>
<reference evidence="5" key="1">
    <citation type="submission" date="2023-03" db="EMBL/GenBank/DDBJ databases">
        <title>Edaphobacter sp.</title>
        <authorList>
            <person name="Huber K.J."/>
            <person name="Papendorf J."/>
            <person name="Pilke C."/>
            <person name="Bunk B."/>
            <person name="Sproeer C."/>
            <person name="Pester M."/>
        </authorList>
    </citation>
    <scope>NUCLEOTIDE SEQUENCE</scope>
    <source>
        <strain evidence="5">DSM 110680</strain>
    </source>
</reference>
<feature type="compositionally biased region" description="Basic and acidic residues" evidence="1">
    <location>
        <begin position="771"/>
        <end position="791"/>
    </location>
</feature>
<feature type="chain" id="PRO_5043728048" evidence="3">
    <location>
        <begin position="34"/>
        <end position="791"/>
    </location>
</feature>
<dbReference type="GO" id="GO:0052621">
    <property type="term" value="F:diguanylate cyclase activity"/>
    <property type="evidence" value="ECO:0007669"/>
    <property type="project" value="UniProtKB-EC"/>
</dbReference>
<sequence>MTLRGKSRRSLRHATVGLAFTTALLMCAPKVHGATEQPLTSISAIHALSNAQASHQVPVSFEATVIYYRGYERTLFVQDGDLAIYVQPLVQVQLTAGDRVLIKGTTHDSFRPFVSASSITVVGHPGVPTAKPATFDQLIRAEFDCRLVTVRATVRSIDLVQSSDRPSLSLQLRSEGGPIEAVIDSNSVDSLRNTLDAEVEFTGAVSGRFDGKMQETGIQLHANSVSAIKVIKPASRGPWDLPLTPMDEVLARYHVHNTTQRVRVHGTITYSQPGSAVVLQDGTKSLWIMTSSIAPLRVGDQAEATGFPDVHDGFLALTDGEVIDRQISTPVAARPVTWSELATSHHLFDLVSTEAQVVAENRNAAQDEYVLSAGGNLFSAIYRLPASRTLQPALLMKHVALGSKVRVVGICIMGASNPFNTQVPFDILMRTTDDIVAIGAPSWVSVHNLVRVVAVLLVIVIIVGIWGWILRIKVRHQTVTITAHAEVEAKHERHNTQLEMKRSRILEDINSSRPMPELIDAITEMVAFSLNCPFCWCEMPDGARLGNAPANTKGLRSMRLDIPARAGGSLGTLFAATESGEPRPQDETAALESGVRLATLAIETRKLYKDLVYRSEFDLLTDIHNRFSLDRYLEQMIEKAKIEGSIFGLVYVDLDEFKQVNDFYGHHVGDLYLQEVSMRMKRQLRSGDMLARLGGDEFAALVPVVRSRAAIEEIAQRLERCFDAPFAVEGYVLRGGASVGVALYPEDGTSPDSLLSAADAGMYVAKHTKRHGSEMPDRLPKSLFKPEEQGR</sequence>
<evidence type="ECO:0000256" key="2">
    <source>
        <dbReference type="SAM" id="Phobius"/>
    </source>
</evidence>
<dbReference type="EMBL" id="CP121196">
    <property type="protein sequence ID" value="XBH17075.1"/>
    <property type="molecule type" value="Genomic_DNA"/>
</dbReference>
<keyword evidence="2" id="KW-0812">Transmembrane</keyword>
<dbReference type="InterPro" id="IPR052163">
    <property type="entry name" value="DGC-Regulatory_Protein"/>
</dbReference>
<organism evidence="5">
    <name type="scientific">Telmatobacter sp. DSM 110680</name>
    <dbReference type="NCBI Taxonomy" id="3036704"/>
    <lineage>
        <taxon>Bacteria</taxon>
        <taxon>Pseudomonadati</taxon>
        <taxon>Acidobacteriota</taxon>
        <taxon>Terriglobia</taxon>
        <taxon>Terriglobales</taxon>
        <taxon>Acidobacteriaceae</taxon>
        <taxon>Telmatobacter</taxon>
    </lineage>
</organism>
<dbReference type="NCBIfam" id="TIGR00254">
    <property type="entry name" value="GGDEF"/>
    <property type="match status" value="1"/>
</dbReference>
<dbReference type="PANTHER" id="PTHR46663">
    <property type="entry name" value="DIGUANYLATE CYCLASE DGCT-RELATED"/>
    <property type="match status" value="1"/>
</dbReference>